<protein>
    <submittedName>
        <fullName evidence="1">Uncharacterized protein</fullName>
    </submittedName>
</protein>
<name>A0A6J5MYS6_9CAUD</name>
<sequence>MLDYYLKFKDEAEALEVLAGYTGSIDIIGLVDGCDGWLVNTRGPDSESLLPFSVQVLSPIRMWA</sequence>
<organism evidence="1">
    <name type="scientific">uncultured Caudovirales phage</name>
    <dbReference type="NCBI Taxonomy" id="2100421"/>
    <lineage>
        <taxon>Viruses</taxon>
        <taxon>Duplodnaviria</taxon>
        <taxon>Heunggongvirae</taxon>
        <taxon>Uroviricota</taxon>
        <taxon>Caudoviricetes</taxon>
        <taxon>Peduoviridae</taxon>
        <taxon>Maltschvirus</taxon>
        <taxon>Maltschvirus maltsch</taxon>
    </lineage>
</organism>
<dbReference type="EMBL" id="LR796537">
    <property type="protein sequence ID" value="CAB4150130.1"/>
    <property type="molecule type" value="Genomic_DNA"/>
</dbReference>
<accession>A0A6J5MYS6</accession>
<reference evidence="1" key="1">
    <citation type="submission" date="2020-04" db="EMBL/GenBank/DDBJ databases">
        <authorList>
            <person name="Chiriac C."/>
            <person name="Salcher M."/>
            <person name="Ghai R."/>
            <person name="Kavagutti S V."/>
        </authorList>
    </citation>
    <scope>NUCLEOTIDE SEQUENCE</scope>
</reference>
<proteinExistence type="predicted"/>
<gene>
    <name evidence="1" type="ORF">UFOVP562_17</name>
</gene>
<evidence type="ECO:0000313" key="1">
    <source>
        <dbReference type="EMBL" id="CAB4150130.1"/>
    </source>
</evidence>